<name>A0ABP9ARE7_9MICO</name>
<proteinExistence type="predicted"/>
<evidence type="ECO:0000313" key="6">
    <source>
        <dbReference type="Proteomes" id="UP001501645"/>
    </source>
</evidence>
<dbReference type="InterPro" id="IPR017871">
    <property type="entry name" value="ABC_transporter-like_CS"/>
</dbReference>
<evidence type="ECO:0000256" key="3">
    <source>
        <dbReference type="ARBA" id="ARBA00022840"/>
    </source>
</evidence>
<accession>A0ABP9ARE7</accession>
<protein>
    <submittedName>
        <fullName evidence="5">ABC transporter ATP-binding protein</fullName>
    </submittedName>
</protein>
<dbReference type="InterPro" id="IPR050166">
    <property type="entry name" value="ABC_transporter_ATP-bind"/>
</dbReference>
<sequence length="276" mass="29514">MSRNASSDAAGARLGTLSAGEEIVRLREVTKAFDDGTVALAPISLRVRAGEFVLFLGPSGCGKSTIFRVVAGLAEPTTGSVEVLGGTPAQARASREVSYVFQDATLLPWSRVRDNVRLPLALRRVDRQTTEAEVDRALELVGLLDRGDAYPHELSGGQRMRVSIARALVTRPKLLLLDEPFGALDEITRQKLQDELLAITSREPDTTVLFVTHNVFEAAYLASRVVVLSPGPGRIVADLQTDASSRTAAFRESGEFAQLVAEVSASLRGGSEAVAS</sequence>
<reference evidence="6" key="1">
    <citation type="journal article" date="2019" name="Int. J. Syst. Evol. Microbiol.">
        <title>The Global Catalogue of Microorganisms (GCM) 10K type strain sequencing project: providing services to taxonomists for standard genome sequencing and annotation.</title>
        <authorList>
            <consortium name="The Broad Institute Genomics Platform"/>
            <consortium name="The Broad Institute Genome Sequencing Center for Infectious Disease"/>
            <person name="Wu L."/>
            <person name="Ma J."/>
        </authorList>
    </citation>
    <scope>NUCLEOTIDE SEQUENCE [LARGE SCALE GENOMIC DNA]</scope>
    <source>
        <strain evidence="6">JCM 18537</strain>
    </source>
</reference>
<feature type="domain" description="ABC transporter" evidence="4">
    <location>
        <begin position="24"/>
        <end position="255"/>
    </location>
</feature>
<dbReference type="SMART" id="SM00382">
    <property type="entry name" value="AAA"/>
    <property type="match status" value="1"/>
</dbReference>
<dbReference type="CDD" id="cd03293">
    <property type="entry name" value="ABC_NrtD_SsuB_transporters"/>
    <property type="match status" value="1"/>
</dbReference>
<gene>
    <name evidence="5" type="ORF">GCM10023351_32440</name>
</gene>
<keyword evidence="1" id="KW-0813">Transport</keyword>
<dbReference type="Pfam" id="PF00005">
    <property type="entry name" value="ABC_tran"/>
    <property type="match status" value="1"/>
</dbReference>
<keyword evidence="3 5" id="KW-0067">ATP-binding</keyword>
<dbReference type="GO" id="GO:0005524">
    <property type="term" value="F:ATP binding"/>
    <property type="evidence" value="ECO:0007669"/>
    <property type="project" value="UniProtKB-KW"/>
</dbReference>
<dbReference type="EMBL" id="BAABKO010000007">
    <property type="protein sequence ID" value="GAA4784403.1"/>
    <property type="molecule type" value="Genomic_DNA"/>
</dbReference>
<dbReference type="InterPro" id="IPR027417">
    <property type="entry name" value="P-loop_NTPase"/>
</dbReference>
<dbReference type="Gene3D" id="3.40.50.300">
    <property type="entry name" value="P-loop containing nucleotide triphosphate hydrolases"/>
    <property type="match status" value="1"/>
</dbReference>
<comment type="caution">
    <text evidence="5">The sequence shown here is derived from an EMBL/GenBank/DDBJ whole genome shotgun (WGS) entry which is preliminary data.</text>
</comment>
<evidence type="ECO:0000313" key="5">
    <source>
        <dbReference type="EMBL" id="GAA4784403.1"/>
    </source>
</evidence>
<keyword evidence="6" id="KW-1185">Reference proteome</keyword>
<evidence type="ECO:0000256" key="1">
    <source>
        <dbReference type="ARBA" id="ARBA00022448"/>
    </source>
</evidence>
<keyword evidence="2" id="KW-0547">Nucleotide-binding</keyword>
<dbReference type="InterPro" id="IPR003593">
    <property type="entry name" value="AAA+_ATPase"/>
</dbReference>
<dbReference type="InterPro" id="IPR003439">
    <property type="entry name" value="ABC_transporter-like_ATP-bd"/>
</dbReference>
<organism evidence="5 6">
    <name type="scientific">Microbacterium gilvum</name>
    <dbReference type="NCBI Taxonomy" id="1336204"/>
    <lineage>
        <taxon>Bacteria</taxon>
        <taxon>Bacillati</taxon>
        <taxon>Actinomycetota</taxon>
        <taxon>Actinomycetes</taxon>
        <taxon>Micrococcales</taxon>
        <taxon>Microbacteriaceae</taxon>
        <taxon>Microbacterium</taxon>
    </lineage>
</organism>
<dbReference type="PROSITE" id="PS50893">
    <property type="entry name" value="ABC_TRANSPORTER_2"/>
    <property type="match status" value="1"/>
</dbReference>
<dbReference type="PROSITE" id="PS00211">
    <property type="entry name" value="ABC_TRANSPORTER_1"/>
    <property type="match status" value="1"/>
</dbReference>
<dbReference type="PANTHER" id="PTHR42788:SF19">
    <property type="entry name" value="ALIPHATIC SULFONATES IMPORT ATP-BINDING PROTEIN SSUB 2"/>
    <property type="match status" value="1"/>
</dbReference>
<dbReference type="RefSeq" id="WP_345441616.1">
    <property type="nucleotide sequence ID" value="NZ_BAABKO010000007.1"/>
</dbReference>
<dbReference type="Proteomes" id="UP001501645">
    <property type="component" value="Unassembled WGS sequence"/>
</dbReference>
<evidence type="ECO:0000256" key="2">
    <source>
        <dbReference type="ARBA" id="ARBA00022741"/>
    </source>
</evidence>
<evidence type="ECO:0000259" key="4">
    <source>
        <dbReference type="PROSITE" id="PS50893"/>
    </source>
</evidence>
<dbReference type="SUPFAM" id="SSF52540">
    <property type="entry name" value="P-loop containing nucleoside triphosphate hydrolases"/>
    <property type="match status" value="1"/>
</dbReference>
<dbReference type="PANTHER" id="PTHR42788">
    <property type="entry name" value="TAURINE IMPORT ATP-BINDING PROTEIN-RELATED"/>
    <property type="match status" value="1"/>
</dbReference>